<sequence>MAYSVQSKKTGETYYLHSKDVTLRGGRLQTIYFFARQEKEGAMDDLPAGYEVMENSRTGLPMLRKAK</sequence>
<dbReference type="EMBL" id="CP011213">
    <property type="protein sequence ID" value="AKM82655.1"/>
    <property type="molecule type" value="Genomic_DNA"/>
</dbReference>
<protein>
    <submittedName>
        <fullName evidence="1">Uncharacterized protein</fullName>
    </submittedName>
</protein>
<dbReference type="AlphaFoldDB" id="A0A0G4B4X5"/>
<proteinExistence type="predicted"/>
<evidence type="ECO:0000313" key="1">
    <source>
        <dbReference type="EMBL" id="AKM82655.1"/>
    </source>
</evidence>
<dbReference type="KEGG" id="bbgw:UT28_C0001G0878"/>
<reference evidence="1 2" key="1">
    <citation type="journal article" date="2015" name="Nature">
        <title>rRNA introns, odd ribosomes, and small enigmatic genomes across a large radiation of phyla.</title>
        <authorList>
            <person name="Brown C.T."/>
            <person name="Hug L.A."/>
            <person name="Thomas B.C."/>
            <person name="Sharon I."/>
            <person name="Castelle C.J."/>
            <person name="Singh A."/>
            <person name="Wilkins M.J."/>
            <person name="Williams K.H."/>
            <person name="Banfield J.F."/>
        </authorList>
    </citation>
    <scope>NUCLEOTIDE SEQUENCE [LARGE SCALE GENOMIC DNA]</scope>
</reference>
<gene>
    <name evidence="1" type="ORF">UT28_C0001G0878</name>
</gene>
<evidence type="ECO:0000313" key="2">
    <source>
        <dbReference type="Proteomes" id="UP000035648"/>
    </source>
</evidence>
<organism evidence="1 2">
    <name type="scientific">Berkelbacteria bacterium GW2011_GWE1_39_12</name>
    <dbReference type="NCBI Taxonomy" id="1618337"/>
    <lineage>
        <taxon>Bacteria</taxon>
        <taxon>Candidatus Berkelbacteria</taxon>
    </lineage>
</organism>
<accession>A0A0G4B4X5</accession>
<dbReference type="STRING" id="1618337.UT28_C0001G0878"/>
<dbReference type="Proteomes" id="UP000035648">
    <property type="component" value="Chromosome"/>
</dbReference>
<name>A0A0G4B4X5_9BACT</name>